<dbReference type="CDD" id="cd16378">
    <property type="entry name" value="CcmH_N"/>
    <property type="match status" value="1"/>
</dbReference>
<keyword evidence="12" id="KW-1185">Reference proteome</keyword>
<evidence type="ECO:0000256" key="3">
    <source>
        <dbReference type="ARBA" id="ARBA00022723"/>
    </source>
</evidence>
<dbReference type="OrthoDB" id="9804975at2"/>
<dbReference type="GO" id="GO:0017004">
    <property type="term" value="P:cytochrome complex assembly"/>
    <property type="evidence" value="ECO:0007669"/>
    <property type="project" value="UniProtKB-KW"/>
</dbReference>
<evidence type="ECO:0000256" key="6">
    <source>
        <dbReference type="ARBA" id="ARBA00023004"/>
    </source>
</evidence>
<dbReference type="EMBL" id="FOLG01000001">
    <property type="protein sequence ID" value="SFB86318.1"/>
    <property type="molecule type" value="Genomic_DNA"/>
</dbReference>
<evidence type="ECO:0000313" key="11">
    <source>
        <dbReference type="EMBL" id="SFB86318.1"/>
    </source>
</evidence>
<evidence type="ECO:0000256" key="7">
    <source>
        <dbReference type="ARBA" id="ARBA00037230"/>
    </source>
</evidence>
<dbReference type="Proteomes" id="UP000198728">
    <property type="component" value="Unassembled WGS sequence"/>
</dbReference>
<reference evidence="11 12" key="1">
    <citation type="submission" date="2016-10" db="EMBL/GenBank/DDBJ databases">
        <authorList>
            <person name="de Groot N.N."/>
        </authorList>
    </citation>
    <scope>NUCLEOTIDE SEQUENCE [LARGE SCALE GENOMIC DNA]</scope>
    <source>
        <strain evidence="11 12">DSM 19548</strain>
    </source>
</reference>
<keyword evidence="9" id="KW-1133">Transmembrane helix</keyword>
<name>A0A1I1ELG2_9RHOB</name>
<evidence type="ECO:0000256" key="9">
    <source>
        <dbReference type="RuleBase" id="RU364112"/>
    </source>
</evidence>
<evidence type="ECO:0000259" key="10">
    <source>
        <dbReference type="Pfam" id="PF03918"/>
    </source>
</evidence>
<comment type="function">
    <text evidence="7">Required for the biogenesis of c-type cytochromes. Possible subunit of a heme lyase.</text>
</comment>
<dbReference type="GO" id="GO:0005886">
    <property type="term" value="C:plasma membrane"/>
    <property type="evidence" value="ECO:0007669"/>
    <property type="project" value="TreeGrafter"/>
</dbReference>
<feature type="transmembrane region" description="Helical" evidence="9">
    <location>
        <begin position="116"/>
        <end position="136"/>
    </location>
</feature>
<gene>
    <name evidence="11" type="ORF">SAMN04488094_101806</name>
</gene>
<dbReference type="InterPro" id="IPR005616">
    <property type="entry name" value="CcmH/CycL/Ccl2/NrfF_N"/>
</dbReference>
<feature type="signal peptide" evidence="9">
    <location>
        <begin position="1"/>
        <end position="29"/>
    </location>
</feature>
<dbReference type="AlphaFoldDB" id="A0A1I1ELG2"/>
<keyword evidence="9" id="KW-0472">Membrane</keyword>
<dbReference type="PANTHER" id="PTHR47870">
    <property type="entry name" value="CYTOCHROME C-TYPE BIOGENESIS PROTEIN CCMH"/>
    <property type="match status" value="1"/>
</dbReference>
<protein>
    <recommendedName>
        <fullName evidence="9">Cytochrome c-type biogenesis protein</fullName>
    </recommendedName>
</protein>
<sequence>MTIHTPSLHHTVRALLAAMLFAGTMMAPAAMALDAAEMFDDPAQEARARHIGRQLRCLVCQNESIFDSNAGLARDLRVLVREQIDAGQNDDAIIDYVVARYGDYVLLEPPMKGGTLALWAAPLLFLSLGGVALLVYHRSRARTRPEALTDAERAEAQRLLTGE</sequence>
<dbReference type="Gene3D" id="1.10.8.640">
    <property type="entry name" value="Cytochrome C biogenesis protein"/>
    <property type="match status" value="1"/>
</dbReference>
<dbReference type="PANTHER" id="PTHR47870:SF1">
    <property type="entry name" value="CYTOCHROME C-TYPE BIOGENESIS PROTEIN CCMH"/>
    <property type="match status" value="1"/>
</dbReference>
<keyword evidence="3 9" id="KW-0479">Metal-binding</keyword>
<feature type="chain" id="PRO_5011328828" description="Cytochrome c-type biogenesis protein" evidence="9">
    <location>
        <begin position="30"/>
        <end position="163"/>
    </location>
</feature>
<proteinExistence type="inferred from homology"/>
<feature type="domain" description="CcmH/CycL/Ccl2/NrfF N-terminal" evidence="10">
    <location>
        <begin position="23"/>
        <end position="160"/>
    </location>
</feature>
<dbReference type="STRING" id="441112.SAMN04488094_101806"/>
<keyword evidence="5" id="KW-0201">Cytochrome c-type biogenesis</keyword>
<dbReference type="RefSeq" id="WP_093359340.1">
    <property type="nucleotide sequence ID" value="NZ_FOLG01000001.1"/>
</dbReference>
<accession>A0A1I1ELG2</accession>
<evidence type="ECO:0000256" key="2">
    <source>
        <dbReference type="ARBA" id="ARBA00022617"/>
    </source>
</evidence>
<keyword evidence="6 9" id="KW-0408">Iron</keyword>
<keyword evidence="9" id="KW-0812">Transmembrane</keyword>
<evidence type="ECO:0000256" key="5">
    <source>
        <dbReference type="ARBA" id="ARBA00022748"/>
    </source>
</evidence>
<evidence type="ECO:0000313" key="12">
    <source>
        <dbReference type="Proteomes" id="UP000198728"/>
    </source>
</evidence>
<dbReference type="GO" id="GO:0046872">
    <property type="term" value="F:metal ion binding"/>
    <property type="evidence" value="ECO:0007669"/>
    <property type="project" value="UniProtKB-KW"/>
</dbReference>
<comment type="similarity">
    <text evidence="1 9">Belongs to the CcmH/CycL/Ccl2/NrfF family.</text>
</comment>
<organism evidence="11 12">
    <name type="scientific">Tropicimonas isoalkanivorans</name>
    <dbReference type="NCBI Taxonomy" id="441112"/>
    <lineage>
        <taxon>Bacteria</taxon>
        <taxon>Pseudomonadati</taxon>
        <taxon>Pseudomonadota</taxon>
        <taxon>Alphaproteobacteria</taxon>
        <taxon>Rhodobacterales</taxon>
        <taxon>Roseobacteraceae</taxon>
        <taxon>Tropicimonas</taxon>
    </lineage>
</organism>
<dbReference type="InterPro" id="IPR038297">
    <property type="entry name" value="CcmH/CycL/NrfF/Ccl2_sf"/>
</dbReference>
<dbReference type="Pfam" id="PF03918">
    <property type="entry name" value="CcmH"/>
    <property type="match status" value="1"/>
</dbReference>
<keyword evidence="4 9" id="KW-0732">Signal</keyword>
<evidence type="ECO:0000256" key="4">
    <source>
        <dbReference type="ARBA" id="ARBA00022729"/>
    </source>
</evidence>
<dbReference type="InterPro" id="IPR051263">
    <property type="entry name" value="C-type_cytochrome_biogenesis"/>
</dbReference>
<dbReference type="FunFam" id="1.10.8.640:FF:000001">
    <property type="entry name" value="Cytochrome c-type biogenesis protein"/>
    <property type="match status" value="1"/>
</dbReference>
<comment type="subcellular location">
    <subcellularLocation>
        <location evidence="8">Membrane</location>
        <topology evidence="8">Single-pass membrane protein</topology>
        <orientation evidence="8">Periplasmic side</orientation>
    </subcellularLocation>
</comment>
<evidence type="ECO:0000256" key="8">
    <source>
        <dbReference type="ARBA" id="ARBA00060491"/>
    </source>
</evidence>
<keyword evidence="2 9" id="KW-0349">Heme</keyword>
<evidence type="ECO:0000256" key="1">
    <source>
        <dbReference type="ARBA" id="ARBA00010342"/>
    </source>
</evidence>